<dbReference type="RefSeq" id="WP_309794508.1">
    <property type="nucleotide sequence ID" value="NZ_JAVDPW010000004.1"/>
</dbReference>
<dbReference type="EMBL" id="JAVDPW010000004">
    <property type="protein sequence ID" value="MDR6290068.1"/>
    <property type="molecule type" value="Genomic_DNA"/>
</dbReference>
<proteinExistence type="predicted"/>
<evidence type="ECO:0000313" key="2">
    <source>
        <dbReference type="EMBL" id="MDR6290068.1"/>
    </source>
</evidence>
<keyword evidence="1" id="KW-0472">Membrane</keyword>
<dbReference type="Proteomes" id="UP001262410">
    <property type="component" value="Unassembled WGS sequence"/>
</dbReference>
<comment type="caution">
    <text evidence="2">The sequence shown here is derived from an EMBL/GenBank/DDBJ whole genome shotgun (WGS) entry which is preliminary data.</text>
</comment>
<evidence type="ECO:0000256" key="1">
    <source>
        <dbReference type="SAM" id="Phobius"/>
    </source>
</evidence>
<dbReference type="PANTHER" id="PTHR32196">
    <property type="entry name" value="ABC TRANSPORTER PERMEASE PROTEIN YPHD-RELATED-RELATED"/>
    <property type="match status" value="1"/>
</dbReference>
<name>A0ABU1JN85_9PROT</name>
<feature type="transmembrane region" description="Helical" evidence="1">
    <location>
        <begin position="14"/>
        <end position="36"/>
    </location>
</feature>
<organism evidence="2 3">
    <name type="scientific">Inquilinus ginsengisoli</name>
    <dbReference type="NCBI Taxonomy" id="363840"/>
    <lineage>
        <taxon>Bacteria</taxon>
        <taxon>Pseudomonadati</taxon>
        <taxon>Pseudomonadota</taxon>
        <taxon>Alphaproteobacteria</taxon>
        <taxon>Rhodospirillales</taxon>
        <taxon>Rhodospirillaceae</taxon>
        <taxon>Inquilinus</taxon>
    </lineage>
</organism>
<keyword evidence="1" id="KW-0812">Transmembrane</keyword>
<accession>A0ABU1JN85</accession>
<reference evidence="2 3" key="1">
    <citation type="submission" date="2023-07" db="EMBL/GenBank/DDBJ databases">
        <title>Sorghum-associated microbial communities from plants grown in Nebraska, USA.</title>
        <authorList>
            <person name="Schachtman D."/>
        </authorList>
    </citation>
    <scope>NUCLEOTIDE SEQUENCE [LARGE SCALE GENOMIC DNA]</scope>
    <source>
        <strain evidence="2 3">584</strain>
    </source>
</reference>
<protein>
    <submittedName>
        <fullName evidence="2">Ribose/xylose/arabinose/galactoside ABC-type transport system permease subunit</fullName>
    </submittedName>
</protein>
<gene>
    <name evidence="2" type="ORF">E9232_002589</name>
</gene>
<sequence>MIGGTSLAGGVGRITGIVIGTVILGVMTSGFTFLGIDACYQDIVKGGIIVAAVAADQYRQRRRRKA</sequence>
<evidence type="ECO:0000313" key="3">
    <source>
        <dbReference type="Proteomes" id="UP001262410"/>
    </source>
</evidence>
<keyword evidence="3" id="KW-1185">Reference proteome</keyword>
<keyword evidence="1" id="KW-1133">Transmembrane helix</keyword>